<dbReference type="EMBL" id="NHNT01000005">
    <property type="protein sequence ID" value="OUZ39182.1"/>
    <property type="molecule type" value="Genomic_DNA"/>
</dbReference>
<comment type="caution">
    <text evidence="1">The sequence shown here is derived from an EMBL/GenBank/DDBJ whole genome shotgun (WGS) entry which is preliminary data.</text>
</comment>
<evidence type="ECO:0000313" key="2">
    <source>
        <dbReference type="Proteomes" id="UP000196594"/>
    </source>
</evidence>
<dbReference type="RefSeq" id="WP_087617383.1">
    <property type="nucleotide sequence ID" value="NZ_JAFBEY010000001.1"/>
</dbReference>
<proteinExistence type="predicted"/>
<name>A0ABX3ZHN3_9BACL</name>
<organism evidence="1 2">
    <name type="scientific">Solibacillus kalamii</name>
    <dbReference type="NCBI Taxonomy" id="1748298"/>
    <lineage>
        <taxon>Bacteria</taxon>
        <taxon>Bacillati</taxon>
        <taxon>Bacillota</taxon>
        <taxon>Bacilli</taxon>
        <taxon>Bacillales</taxon>
        <taxon>Caryophanaceae</taxon>
        <taxon>Solibacillus</taxon>
    </lineage>
</organism>
<sequence length="63" mass="7334">MRQATRKSFMKLLTVAASAPKAVDEMLFGNAEDRTDDESEIRPYFYGSGTFDCRNSILLYRYW</sequence>
<gene>
    <name evidence="1" type="ORF">CBM15_09995</name>
</gene>
<reference evidence="1 2" key="1">
    <citation type="journal article" date="2017" name="Int. J. Syst. Evol. Microbiol.">
        <title>Solibacillus kalamii sp. nov., isolated from a high-efficiency particulate arrestance filter system used in the International Space Station.</title>
        <authorList>
            <person name="Checinska Sielaff A."/>
            <person name="Kumar R.M."/>
            <person name="Pal D."/>
            <person name="Mayilraj S."/>
            <person name="Venkateswaran K."/>
        </authorList>
    </citation>
    <scope>NUCLEOTIDE SEQUENCE [LARGE SCALE GENOMIC DNA]</scope>
    <source>
        <strain evidence="1 2">ISSFR-015</strain>
    </source>
</reference>
<dbReference type="Proteomes" id="UP000196594">
    <property type="component" value="Unassembled WGS sequence"/>
</dbReference>
<protein>
    <submittedName>
        <fullName evidence="1">Uncharacterized protein</fullName>
    </submittedName>
</protein>
<evidence type="ECO:0000313" key="1">
    <source>
        <dbReference type="EMBL" id="OUZ39182.1"/>
    </source>
</evidence>
<accession>A0ABX3ZHN3</accession>
<keyword evidence="2" id="KW-1185">Reference proteome</keyword>